<keyword evidence="5" id="KW-0285">Flavoprotein</keyword>
<dbReference type="Gene3D" id="2.40.110.10">
    <property type="entry name" value="Butyryl-CoA Dehydrogenase, subunit A, domain 2"/>
    <property type="match status" value="1"/>
</dbReference>
<keyword evidence="7" id="KW-0276">Fatty acid metabolism</keyword>
<dbReference type="PANTHER" id="PTHR10909:SF352">
    <property type="entry name" value="ACYL-COENZYME A OXIDASE-LIKE PROTEIN"/>
    <property type="match status" value="1"/>
</dbReference>
<comment type="subcellular location">
    <subcellularLocation>
        <location evidence="2">Peroxisome</location>
    </subcellularLocation>
</comment>
<keyword evidence="9" id="KW-0443">Lipid metabolism</keyword>
<dbReference type="InterPro" id="IPR012258">
    <property type="entry name" value="Acyl-CoA_oxidase"/>
</dbReference>
<sequence length="766" mass="86632">MEINFDNNNKLLILLPIIYNIWEDNILTEKEFTAISNYIKGAKWLTEDEKVFIASKIKFSDPPTRSELNNWLNKINSVASNSANTLTELGILMANNDRVIFTGDDIQKIAPDIVKLEISLGISGPEATQRFLNNQNSITNTHNTNQSFNVGLMTSLLNNGQDDLINKVKLIIKSADFELNIPTDTAEFREKVLQWCKILSENGLGSYAYPKEYGGKGDINGYFTIMETLSYHDLSLVIKFGVQFGLWGMSVLSLGTEKHYSKYLNDIGLLNIPGCFAMTETHHGSNVKGIKTTATYNHINRSFTIHTPEKYDRKEYIGNAANHGEMATVFAKLIIDDKDYGVNAFIVPIRNKAKQTLPGIAIEDCGHKMGLNGVDNGIIYFDNVEIPYDNMLDKFASVNTNGEFESRIPSDNRRFFTMLGTLVGGRIGIPRSALSAAKVGLATAIKYGDKRRQFGPENGAEVPVLNYRMHQQRLMPYLANSYALTFGLQYLTNRFINRKEEEMQEIEALAAGLKAYATWNTRDTLQECREACGGKGYLSENRIDDLKNDTEIYTTFEGDNTVLMQLTAKNRLSEFRKQFGEMSVSTIFSYVVEQAKTSITEKNPFAIRNTDESHLKDAEFHLHAFQYREKEVVASAAKRFKRLIDSGLDAFDAANIMHPHMLQITYSYLDRVVLEQFKLKIDAEKDVALKEVLTRLYNLFALNKIDENKAWYLEQGYMDGIKTKAIRKLISQLCWEIRQDAVPLVQAFDIPESCLGKIASSKIEEA</sequence>
<dbReference type="STRING" id="1202724.AM493_03645"/>
<evidence type="ECO:0000313" key="15">
    <source>
        <dbReference type="EMBL" id="KOS05230.1"/>
    </source>
</evidence>
<feature type="domain" description="Acyl-CoA oxidase/dehydrogenase middle" evidence="12">
    <location>
        <begin position="275"/>
        <end position="384"/>
    </location>
</feature>
<dbReference type="FunFam" id="2.40.110.10:FF:000005">
    <property type="entry name" value="Acyl-coenzyme A oxidase"/>
    <property type="match status" value="1"/>
</dbReference>
<dbReference type="GO" id="GO:0055088">
    <property type="term" value="P:lipid homeostasis"/>
    <property type="evidence" value="ECO:0007669"/>
    <property type="project" value="TreeGrafter"/>
</dbReference>
<feature type="domain" description="Acyl-CoA dehydrogenase/oxidase N-terminal" evidence="13">
    <location>
        <begin position="188"/>
        <end position="266"/>
    </location>
</feature>
<feature type="domain" description="Acyl-CoA oxidase C-terminal" evidence="11">
    <location>
        <begin position="619"/>
        <end position="755"/>
    </location>
</feature>
<dbReference type="GO" id="GO:0033540">
    <property type="term" value="P:fatty acid beta-oxidation using acyl-CoA oxidase"/>
    <property type="evidence" value="ECO:0007669"/>
    <property type="project" value="TreeGrafter"/>
</dbReference>
<dbReference type="InterPro" id="IPR037069">
    <property type="entry name" value="AcylCoA_DH/ox_N_sf"/>
</dbReference>
<keyword evidence="16" id="KW-1185">Reference proteome</keyword>
<keyword evidence="6" id="KW-0274">FAD</keyword>
<evidence type="ECO:0000256" key="4">
    <source>
        <dbReference type="ARBA" id="ARBA00012870"/>
    </source>
</evidence>
<evidence type="ECO:0000256" key="10">
    <source>
        <dbReference type="ARBA" id="ARBA00023140"/>
    </source>
</evidence>
<dbReference type="GO" id="GO:0003997">
    <property type="term" value="F:acyl-CoA oxidase activity"/>
    <property type="evidence" value="ECO:0007669"/>
    <property type="project" value="UniProtKB-EC"/>
</dbReference>
<dbReference type="PATRIC" id="fig|1202724.3.peg.750"/>
<keyword evidence="8" id="KW-0560">Oxidoreductase</keyword>
<dbReference type="Pfam" id="PF02770">
    <property type="entry name" value="Acyl-CoA_dh_M"/>
    <property type="match status" value="1"/>
</dbReference>
<evidence type="ECO:0000256" key="7">
    <source>
        <dbReference type="ARBA" id="ARBA00022832"/>
    </source>
</evidence>
<proteinExistence type="inferred from homology"/>
<keyword evidence="10" id="KW-0576">Peroxisome</keyword>
<evidence type="ECO:0000256" key="5">
    <source>
        <dbReference type="ARBA" id="ARBA00022630"/>
    </source>
</evidence>
<dbReference type="Pfam" id="PF02771">
    <property type="entry name" value="Acyl-CoA_dh_N"/>
    <property type="match status" value="1"/>
</dbReference>
<dbReference type="SUPFAM" id="SSF56645">
    <property type="entry name" value="Acyl-CoA dehydrogenase NM domain-like"/>
    <property type="match status" value="1"/>
</dbReference>
<dbReference type="AlphaFoldDB" id="A0A0N0RQI7"/>
<dbReference type="InterPro" id="IPR046373">
    <property type="entry name" value="Acyl-CoA_Oxase/DH_mid-dom_sf"/>
</dbReference>
<evidence type="ECO:0000256" key="9">
    <source>
        <dbReference type="ARBA" id="ARBA00023098"/>
    </source>
</evidence>
<dbReference type="Gene3D" id="1.20.140.10">
    <property type="entry name" value="Butyryl-CoA Dehydrogenase, subunit A, domain 3"/>
    <property type="match status" value="2"/>
</dbReference>
<organism evidence="15 16">
    <name type="scientific">Flavobacterium akiainvivens</name>
    <dbReference type="NCBI Taxonomy" id="1202724"/>
    <lineage>
        <taxon>Bacteria</taxon>
        <taxon>Pseudomonadati</taxon>
        <taxon>Bacteroidota</taxon>
        <taxon>Flavobacteriia</taxon>
        <taxon>Flavobacteriales</taxon>
        <taxon>Flavobacteriaceae</taxon>
        <taxon>Flavobacterium</taxon>
    </lineage>
</organism>
<dbReference type="InterPro" id="IPR013786">
    <property type="entry name" value="AcylCoA_DH/ox_N"/>
</dbReference>
<dbReference type="InterPro" id="IPR055060">
    <property type="entry name" value="ACOX_C_alpha1"/>
</dbReference>
<evidence type="ECO:0000256" key="1">
    <source>
        <dbReference type="ARBA" id="ARBA00001974"/>
    </source>
</evidence>
<dbReference type="Gene3D" id="1.10.540.10">
    <property type="entry name" value="Acyl-CoA dehydrogenase/oxidase, N-terminal domain"/>
    <property type="match status" value="1"/>
</dbReference>
<accession>A0A0N0RQI7</accession>
<dbReference type="Pfam" id="PF22924">
    <property type="entry name" value="ACOX_C_alpha1"/>
    <property type="match status" value="1"/>
</dbReference>
<evidence type="ECO:0000313" key="16">
    <source>
        <dbReference type="Proteomes" id="UP000037755"/>
    </source>
</evidence>
<dbReference type="Pfam" id="PF01756">
    <property type="entry name" value="ACOX"/>
    <property type="match status" value="1"/>
</dbReference>
<dbReference type="InterPro" id="IPR006091">
    <property type="entry name" value="Acyl-CoA_Oxase/DH_mid-dom"/>
</dbReference>
<comment type="cofactor">
    <cofactor evidence="1">
        <name>FAD</name>
        <dbReference type="ChEBI" id="CHEBI:57692"/>
    </cofactor>
</comment>
<dbReference type="EMBL" id="LIYD01000005">
    <property type="protein sequence ID" value="KOS05230.1"/>
    <property type="molecule type" value="Genomic_DNA"/>
</dbReference>
<evidence type="ECO:0000259" key="14">
    <source>
        <dbReference type="Pfam" id="PF22924"/>
    </source>
</evidence>
<dbReference type="EC" id="1.3.3.6" evidence="4"/>
<dbReference type="InterPro" id="IPR009100">
    <property type="entry name" value="AcylCoA_DH/oxidase_NM_dom_sf"/>
</dbReference>
<evidence type="ECO:0000256" key="6">
    <source>
        <dbReference type="ARBA" id="ARBA00022827"/>
    </source>
</evidence>
<evidence type="ECO:0000256" key="8">
    <source>
        <dbReference type="ARBA" id="ARBA00023002"/>
    </source>
</evidence>
<dbReference type="GO" id="GO:0005504">
    <property type="term" value="F:fatty acid binding"/>
    <property type="evidence" value="ECO:0007669"/>
    <property type="project" value="TreeGrafter"/>
</dbReference>
<comment type="caution">
    <text evidence="15">The sequence shown here is derived from an EMBL/GenBank/DDBJ whole genome shotgun (WGS) entry which is preliminary data.</text>
</comment>
<dbReference type="InterPro" id="IPR036250">
    <property type="entry name" value="AcylCo_DH-like_C"/>
</dbReference>
<dbReference type="PANTHER" id="PTHR10909">
    <property type="entry name" value="ELECTRON TRANSPORT OXIDOREDUCTASE"/>
    <property type="match status" value="1"/>
</dbReference>
<comment type="similarity">
    <text evidence="3">Belongs to the acyl-CoA oxidase family.</text>
</comment>
<name>A0A0N0RQI7_9FLAO</name>
<gene>
    <name evidence="15" type="ORF">AM493_03645</name>
</gene>
<evidence type="ECO:0000256" key="3">
    <source>
        <dbReference type="ARBA" id="ARBA00006288"/>
    </source>
</evidence>
<reference evidence="15 16" key="1">
    <citation type="submission" date="2015-08" db="EMBL/GenBank/DDBJ databases">
        <title>Whole genome sequence of Flavobacterium akiainvivens IK-1T, from decaying Wikstroemia oahuensis, an endemic Hawaiian shrub.</title>
        <authorList>
            <person name="Wan X."/>
            <person name="Hou S."/>
            <person name="Saito J."/>
            <person name="Donachie S."/>
        </authorList>
    </citation>
    <scope>NUCLEOTIDE SEQUENCE [LARGE SCALE GENOMIC DNA]</scope>
    <source>
        <strain evidence="15 16">IK-1</strain>
    </source>
</reference>
<dbReference type="FunFam" id="1.20.140.10:FF:000007">
    <property type="entry name" value="Acyl-coenzyme A oxidase"/>
    <property type="match status" value="1"/>
</dbReference>
<dbReference type="RefSeq" id="WP_054406298.1">
    <property type="nucleotide sequence ID" value="NZ_FOYA01000006.1"/>
</dbReference>
<dbReference type="InterPro" id="IPR002655">
    <property type="entry name" value="Acyl-CoA_oxidase_C"/>
</dbReference>
<dbReference type="GO" id="GO:0071949">
    <property type="term" value="F:FAD binding"/>
    <property type="evidence" value="ECO:0007669"/>
    <property type="project" value="InterPro"/>
</dbReference>
<evidence type="ECO:0000259" key="11">
    <source>
        <dbReference type="Pfam" id="PF01756"/>
    </source>
</evidence>
<dbReference type="OrthoDB" id="1144545at2"/>
<evidence type="ECO:0000259" key="13">
    <source>
        <dbReference type="Pfam" id="PF02771"/>
    </source>
</evidence>
<feature type="domain" description="Acyl-CoA oxidase C-alpha1" evidence="14">
    <location>
        <begin position="420"/>
        <end position="569"/>
    </location>
</feature>
<dbReference type="Proteomes" id="UP000037755">
    <property type="component" value="Unassembled WGS sequence"/>
</dbReference>
<protein>
    <recommendedName>
        <fullName evidence="4">acyl-CoA oxidase</fullName>
        <ecNumber evidence="4">1.3.3.6</ecNumber>
    </recommendedName>
</protein>
<evidence type="ECO:0000259" key="12">
    <source>
        <dbReference type="Pfam" id="PF02770"/>
    </source>
</evidence>
<evidence type="ECO:0000256" key="2">
    <source>
        <dbReference type="ARBA" id="ARBA00004275"/>
    </source>
</evidence>
<dbReference type="SUPFAM" id="SSF47203">
    <property type="entry name" value="Acyl-CoA dehydrogenase C-terminal domain-like"/>
    <property type="match status" value="2"/>
</dbReference>
<dbReference type="FunFam" id="1.20.140.10:FF:000010">
    <property type="entry name" value="Acyl-coenzyme A oxidase"/>
    <property type="match status" value="1"/>
</dbReference>